<dbReference type="InterPro" id="IPR013897">
    <property type="entry name" value="Duc1"/>
</dbReference>
<feature type="region of interest" description="Disordered" evidence="1">
    <location>
        <begin position="33"/>
        <end position="102"/>
    </location>
</feature>
<organism evidence="3 4">
    <name type="scientific">Cylindrotheca closterium</name>
    <dbReference type="NCBI Taxonomy" id="2856"/>
    <lineage>
        <taxon>Eukaryota</taxon>
        <taxon>Sar</taxon>
        <taxon>Stramenopiles</taxon>
        <taxon>Ochrophyta</taxon>
        <taxon>Bacillariophyta</taxon>
        <taxon>Bacillariophyceae</taxon>
        <taxon>Bacillariophycidae</taxon>
        <taxon>Bacillariales</taxon>
        <taxon>Bacillariaceae</taxon>
        <taxon>Cylindrotheca</taxon>
    </lineage>
</organism>
<dbReference type="EMBL" id="CAKOGP040002247">
    <property type="protein sequence ID" value="CAJ1966029.1"/>
    <property type="molecule type" value="Genomic_DNA"/>
</dbReference>
<evidence type="ECO:0000256" key="1">
    <source>
        <dbReference type="SAM" id="MobiDB-lite"/>
    </source>
</evidence>
<dbReference type="Proteomes" id="UP001295423">
    <property type="component" value="Unassembled WGS sequence"/>
</dbReference>
<dbReference type="AlphaFoldDB" id="A0AAD2G848"/>
<name>A0AAD2G848_9STRA</name>
<gene>
    <name evidence="3" type="ORF">CYCCA115_LOCUS21613</name>
</gene>
<keyword evidence="4" id="KW-1185">Reference proteome</keyword>
<proteinExistence type="predicted"/>
<reference evidence="3" key="1">
    <citation type="submission" date="2023-08" db="EMBL/GenBank/DDBJ databases">
        <authorList>
            <person name="Audoor S."/>
            <person name="Bilcke G."/>
        </authorList>
    </citation>
    <scope>NUCLEOTIDE SEQUENCE</scope>
</reference>
<accession>A0AAD2G848</accession>
<evidence type="ECO:0000259" key="2">
    <source>
        <dbReference type="Pfam" id="PF08588"/>
    </source>
</evidence>
<sequence length="401" mass="46772">MVNSTAAMSETQTKPPRLVAEIFDNKWSKAKEMGEKDDAPFMPTKPNVFTRTVTEETLEESPVKKSESDITDDDVMLDYADSRTEEEEEEDNYHAAGEQQHAHPSLDALLLMDVDNDRRRIHPNGEVVRIDNEWLDMEMLIMLRTPDVDVDDDDDNDYDESGTVDKVTPRNQMLSKHFKGKQRRFEFQYQGKLKKKPDDKSFCFCMELAELPKLNFLQKALVTTCMMFMKKMSPSFHFNMSSSGISDNDKTNGTYETPHMAFEVDKVLDRLAITKPGETPPVLGEGIPEDPERTKARRQGKYQVDWNTNDTYTMAIWSHYIDWIEWEVVHIPGVKHFSLNKVLGDQSIFMQLYLVDKNRKEKNKHYQKDIQHVVNLEFKENPDFVRLLDKKKRDKIKKSKK</sequence>
<comment type="caution">
    <text evidence="3">The sequence shown here is derived from an EMBL/GenBank/DDBJ whole genome shotgun (WGS) entry which is preliminary data.</text>
</comment>
<feature type="domain" description="Domain of unknown function at the cortex 1" evidence="2">
    <location>
        <begin position="115"/>
        <end position="366"/>
    </location>
</feature>
<evidence type="ECO:0000313" key="4">
    <source>
        <dbReference type="Proteomes" id="UP001295423"/>
    </source>
</evidence>
<evidence type="ECO:0000313" key="3">
    <source>
        <dbReference type="EMBL" id="CAJ1966029.1"/>
    </source>
</evidence>
<dbReference type="Pfam" id="PF08588">
    <property type="entry name" value="Duc1"/>
    <property type="match status" value="1"/>
</dbReference>
<protein>
    <recommendedName>
        <fullName evidence="2">Domain of unknown function at the cortex 1 domain-containing protein</fullName>
    </recommendedName>
</protein>